<accession>A0A026WP58</accession>
<proteinExistence type="predicted"/>
<feature type="repeat" description="WD" evidence="3">
    <location>
        <begin position="270"/>
        <end position="311"/>
    </location>
</feature>
<dbReference type="Gene3D" id="2.130.10.10">
    <property type="entry name" value="YVTN repeat-like/Quinoprotein amine dehydrogenase"/>
    <property type="match status" value="2"/>
</dbReference>
<dbReference type="InterPro" id="IPR045227">
    <property type="entry name" value="WDR18/Ipi3/RID3"/>
</dbReference>
<dbReference type="OMA" id="GVNARIY"/>
<protein>
    <submittedName>
        <fullName evidence="4">WD repeat-containing protein</fullName>
    </submittedName>
</protein>
<dbReference type="Pfam" id="PF00400">
    <property type="entry name" value="WD40"/>
    <property type="match status" value="2"/>
</dbReference>
<evidence type="ECO:0000256" key="3">
    <source>
        <dbReference type="PROSITE-ProRule" id="PRU00221"/>
    </source>
</evidence>
<dbReference type="PROSITE" id="PS00678">
    <property type="entry name" value="WD_REPEATS_1"/>
    <property type="match status" value="1"/>
</dbReference>
<feature type="repeat" description="WD" evidence="3">
    <location>
        <begin position="122"/>
        <end position="155"/>
    </location>
</feature>
<reference evidence="4 6" key="1">
    <citation type="journal article" date="2014" name="Curr. Biol.">
        <title>The genome of the clonal raider ant Cerapachys biroi.</title>
        <authorList>
            <person name="Oxley P.R."/>
            <person name="Ji L."/>
            <person name="Fetter-Pruneda I."/>
            <person name="McKenzie S.K."/>
            <person name="Li C."/>
            <person name="Hu H."/>
            <person name="Zhang G."/>
            <person name="Kronauer D.J."/>
        </authorList>
    </citation>
    <scope>NUCLEOTIDE SEQUENCE [LARGE SCALE GENOMIC DNA]</scope>
</reference>
<keyword evidence="6" id="KW-1185">Reference proteome</keyword>
<dbReference type="PROSITE" id="PS50294">
    <property type="entry name" value="WD_REPEATS_REGION"/>
    <property type="match status" value="2"/>
</dbReference>
<dbReference type="GO" id="GO:0006364">
    <property type="term" value="P:rRNA processing"/>
    <property type="evidence" value="ECO:0007669"/>
    <property type="project" value="TreeGrafter"/>
</dbReference>
<reference evidence="5" key="2">
    <citation type="journal article" date="2018" name="Genome Res.">
        <title>The genomic architecture and molecular evolution of ant odorant receptors.</title>
        <authorList>
            <person name="McKenzie S.K."/>
            <person name="Kronauer D.J.C."/>
        </authorList>
    </citation>
    <scope>NUCLEOTIDE SEQUENCE [LARGE SCALE GENOMIC DNA]</scope>
    <source>
        <strain evidence="5">Clonal line C1</strain>
    </source>
</reference>
<dbReference type="PANTHER" id="PTHR18763">
    <property type="entry name" value="WD-REPEAT PROTEIN 18"/>
    <property type="match status" value="1"/>
</dbReference>
<evidence type="ECO:0000313" key="6">
    <source>
        <dbReference type="Proteomes" id="UP000053097"/>
    </source>
</evidence>
<dbReference type="Proteomes" id="UP000279307">
    <property type="component" value="Chromosome 3"/>
</dbReference>
<dbReference type="InterPro" id="IPR036322">
    <property type="entry name" value="WD40_repeat_dom_sf"/>
</dbReference>
<dbReference type="PROSITE" id="PS50082">
    <property type="entry name" value="WD_REPEATS_2"/>
    <property type="match status" value="2"/>
</dbReference>
<dbReference type="OrthoDB" id="756370at2759"/>
<dbReference type="EMBL" id="KK107139">
    <property type="protein sequence ID" value="EZA57842.1"/>
    <property type="molecule type" value="Genomic_DNA"/>
</dbReference>
<dbReference type="SMART" id="SM00320">
    <property type="entry name" value="WD40"/>
    <property type="match status" value="4"/>
</dbReference>
<dbReference type="GO" id="GO:0006261">
    <property type="term" value="P:DNA-templated DNA replication"/>
    <property type="evidence" value="ECO:0007669"/>
    <property type="project" value="TreeGrafter"/>
</dbReference>
<gene>
    <name evidence="5" type="ORF">DMN91_002876</name>
    <name evidence="4" type="ORF">X777_00944</name>
</gene>
<reference evidence="5" key="3">
    <citation type="submission" date="2018-07" db="EMBL/GenBank/DDBJ databases">
        <authorList>
            <person name="Mckenzie S.K."/>
            <person name="Kronauer D.J.C."/>
        </authorList>
    </citation>
    <scope>NUCLEOTIDE SEQUENCE</scope>
    <source>
        <strain evidence="5">Clonal line C1</strain>
    </source>
</reference>
<dbReference type="GO" id="GO:0120330">
    <property type="term" value="C:rixosome complex"/>
    <property type="evidence" value="ECO:0007669"/>
    <property type="project" value="TreeGrafter"/>
</dbReference>
<dbReference type="InterPro" id="IPR001680">
    <property type="entry name" value="WD40_rpt"/>
</dbReference>
<keyword evidence="1 3" id="KW-0853">WD repeat</keyword>
<dbReference type="SUPFAM" id="SSF50978">
    <property type="entry name" value="WD40 repeat-like"/>
    <property type="match status" value="1"/>
</dbReference>
<dbReference type="AlphaFoldDB" id="A0A026WP58"/>
<sequence>MSRITDAREVILTSDSTGESWSAAVWDPRNGNLLSAFKNAGALGHRTLQLAGDSYALGANATKSRLHVWPLNNPLPVSNVWLTTPGKVSALTCTPNGSYIIAAITEKLLIWQTCNGRILATLSRHYQPITCASITKDGSLFASAGEDGLVLVWSLYSALNDERCTPVHVFSDHNLPVGELHFGHGGARARLYTISLDRKANVYELGSGNLLVSLIFNVPLTALAVNIRESELFVGCTTGDILQCNLHEPPRTVELHVAIGSNEDDSSVVFRAHKSNVTALSVSVDCRVLLSGSIDKAVHIWDIASKQVLRTIEHKGPVTAAFFAMGFENFRAPVLKPRLEVCSFQTEEDNVEERAIKIISRGRNPAEILDFESYVGNNTGSQESADTRKLETMQEEIERLKKINSSLYQYSVTHILNKIKDGQ</sequence>
<organism evidence="4 6">
    <name type="scientific">Ooceraea biroi</name>
    <name type="common">Clonal raider ant</name>
    <name type="synonym">Cerapachys biroi</name>
    <dbReference type="NCBI Taxonomy" id="2015173"/>
    <lineage>
        <taxon>Eukaryota</taxon>
        <taxon>Metazoa</taxon>
        <taxon>Ecdysozoa</taxon>
        <taxon>Arthropoda</taxon>
        <taxon>Hexapoda</taxon>
        <taxon>Insecta</taxon>
        <taxon>Pterygota</taxon>
        <taxon>Neoptera</taxon>
        <taxon>Endopterygota</taxon>
        <taxon>Hymenoptera</taxon>
        <taxon>Apocrita</taxon>
        <taxon>Aculeata</taxon>
        <taxon>Formicoidea</taxon>
        <taxon>Formicidae</taxon>
        <taxon>Dorylinae</taxon>
        <taxon>Ooceraea</taxon>
    </lineage>
</organism>
<evidence type="ECO:0000256" key="2">
    <source>
        <dbReference type="ARBA" id="ARBA00022737"/>
    </source>
</evidence>
<dbReference type="STRING" id="2015173.A0A026WP58"/>
<evidence type="ECO:0000313" key="4">
    <source>
        <dbReference type="EMBL" id="EZA57842.1"/>
    </source>
</evidence>
<keyword evidence="2" id="KW-0677">Repeat</keyword>
<name>A0A026WP58_OOCBI</name>
<dbReference type="PANTHER" id="PTHR18763:SF0">
    <property type="entry name" value="WD REPEAT-CONTAINING PROTEIN 18"/>
    <property type="match status" value="1"/>
</dbReference>
<evidence type="ECO:0000313" key="5">
    <source>
        <dbReference type="EMBL" id="RLU24786.1"/>
    </source>
</evidence>
<dbReference type="InterPro" id="IPR015943">
    <property type="entry name" value="WD40/YVTN_repeat-like_dom_sf"/>
</dbReference>
<dbReference type="InterPro" id="IPR019775">
    <property type="entry name" value="WD40_repeat_CS"/>
</dbReference>
<evidence type="ECO:0000256" key="1">
    <source>
        <dbReference type="ARBA" id="ARBA00022574"/>
    </source>
</evidence>
<dbReference type="GO" id="GO:0005656">
    <property type="term" value="C:nuclear pre-replicative complex"/>
    <property type="evidence" value="ECO:0007669"/>
    <property type="project" value="TreeGrafter"/>
</dbReference>
<dbReference type="Proteomes" id="UP000053097">
    <property type="component" value="Unassembled WGS sequence"/>
</dbReference>
<dbReference type="EMBL" id="QOIP01000003">
    <property type="protein sequence ID" value="RLU24786.1"/>
    <property type="molecule type" value="Genomic_DNA"/>
</dbReference>